<evidence type="ECO:0000313" key="3">
    <source>
        <dbReference type="Proteomes" id="UP000199036"/>
    </source>
</evidence>
<organism evidence="2 3">
    <name type="scientific">Paenimyroides ummariense</name>
    <dbReference type="NCBI Taxonomy" id="913024"/>
    <lineage>
        <taxon>Bacteria</taxon>
        <taxon>Pseudomonadati</taxon>
        <taxon>Bacteroidota</taxon>
        <taxon>Flavobacteriia</taxon>
        <taxon>Flavobacteriales</taxon>
        <taxon>Flavobacteriaceae</taxon>
        <taxon>Paenimyroides</taxon>
    </lineage>
</organism>
<dbReference type="RefSeq" id="WP_091525549.1">
    <property type="nucleotide sequence ID" value="NZ_FOVI01000024.1"/>
</dbReference>
<feature type="non-terminal residue" evidence="2">
    <location>
        <position position="1"/>
    </location>
</feature>
<protein>
    <submittedName>
        <fullName evidence="2">Transposase InsO and inactivated derivatives</fullName>
    </submittedName>
</protein>
<dbReference type="SUPFAM" id="SSF53098">
    <property type="entry name" value="Ribonuclease H-like"/>
    <property type="match status" value="1"/>
</dbReference>
<dbReference type="PANTHER" id="PTHR46889:SF4">
    <property type="entry name" value="TRANSPOSASE INSO FOR INSERTION SEQUENCE ELEMENT IS911B-RELATED"/>
    <property type="match status" value="1"/>
</dbReference>
<name>A0A1I5F432_9FLAO</name>
<dbReference type="InterPro" id="IPR009057">
    <property type="entry name" value="Homeodomain-like_sf"/>
</dbReference>
<dbReference type="AlphaFoldDB" id="A0A1I5F432"/>
<sequence length="311" mass="36747">RSELGVKRTLDEFGIPRSTFYKWYNNYLKAGYEGLKPTKRLTNRQWNSIPEDQKNLVVALALEHTELSARELAYKITDEQGIYISESSVYRILKQRGLIAAPNHILIAASNEFKDKTQFVHQMWQTDFTYFKIIGWGWYYLSTILDDYSRYIIHWELCDSMKADDVKRTVDAAIAKARLKTKRKPKLLSDNGPCYVSNDLKKYLKEDLGMKQVHGKPMHPQTQGKIERYHRTMKNVVKLNHFYHPEELIDALSDFVNHYNNNRYHESLENLTPADVYHGRSDKILEKRNEIKNSTIQKRRQLYNQQKLINL</sequence>
<reference evidence="3" key="1">
    <citation type="submission" date="2016-10" db="EMBL/GenBank/DDBJ databases">
        <authorList>
            <person name="Varghese N."/>
            <person name="Submissions S."/>
        </authorList>
    </citation>
    <scope>NUCLEOTIDE SEQUENCE [LARGE SCALE GENOMIC DNA]</scope>
    <source>
        <strain evidence="3">DS-12</strain>
    </source>
</reference>
<dbReference type="SUPFAM" id="SSF46689">
    <property type="entry name" value="Homeodomain-like"/>
    <property type="match status" value="1"/>
</dbReference>
<dbReference type="InterPro" id="IPR048020">
    <property type="entry name" value="Transpos_IS3"/>
</dbReference>
<dbReference type="InterPro" id="IPR012337">
    <property type="entry name" value="RNaseH-like_sf"/>
</dbReference>
<dbReference type="Pfam" id="PF13565">
    <property type="entry name" value="HTH_32"/>
    <property type="match status" value="1"/>
</dbReference>
<dbReference type="OrthoDB" id="9815231at2"/>
<gene>
    <name evidence="2" type="ORF">SAMN05421741_12445</name>
</gene>
<dbReference type="InterPro" id="IPR001584">
    <property type="entry name" value="Integrase_cat-core"/>
</dbReference>
<dbReference type="NCBIfam" id="NF033516">
    <property type="entry name" value="transpos_IS3"/>
    <property type="match status" value="1"/>
</dbReference>
<dbReference type="PANTHER" id="PTHR46889">
    <property type="entry name" value="TRANSPOSASE INSF FOR INSERTION SEQUENCE IS3B-RELATED"/>
    <property type="match status" value="1"/>
</dbReference>
<evidence type="ECO:0000259" key="1">
    <source>
        <dbReference type="PROSITE" id="PS50994"/>
    </source>
</evidence>
<dbReference type="STRING" id="913024.SAMN05421741_12445"/>
<dbReference type="EMBL" id="FOVI01000024">
    <property type="protein sequence ID" value="SFO18443.1"/>
    <property type="molecule type" value="Genomic_DNA"/>
</dbReference>
<feature type="domain" description="Integrase catalytic" evidence="1">
    <location>
        <begin position="114"/>
        <end position="281"/>
    </location>
</feature>
<evidence type="ECO:0000313" key="2">
    <source>
        <dbReference type="EMBL" id="SFO18443.1"/>
    </source>
</evidence>
<dbReference type="GO" id="GO:0015074">
    <property type="term" value="P:DNA integration"/>
    <property type="evidence" value="ECO:0007669"/>
    <property type="project" value="InterPro"/>
</dbReference>
<dbReference type="GO" id="GO:0003676">
    <property type="term" value="F:nucleic acid binding"/>
    <property type="evidence" value="ECO:0007669"/>
    <property type="project" value="InterPro"/>
</dbReference>
<keyword evidence="3" id="KW-1185">Reference proteome</keyword>
<dbReference type="Proteomes" id="UP000199036">
    <property type="component" value="Unassembled WGS sequence"/>
</dbReference>
<dbReference type="Pfam" id="PF00665">
    <property type="entry name" value="rve"/>
    <property type="match status" value="1"/>
</dbReference>
<dbReference type="InterPro" id="IPR036397">
    <property type="entry name" value="RNaseH_sf"/>
</dbReference>
<dbReference type="Gene3D" id="3.30.420.10">
    <property type="entry name" value="Ribonuclease H-like superfamily/Ribonuclease H"/>
    <property type="match status" value="1"/>
</dbReference>
<proteinExistence type="predicted"/>
<dbReference type="PROSITE" id="PS50994">
    <property type="entry name" value="INTEGRASE"/>
    <property type="match status" value="1"/>
</dbReference>
<dbReference type="InterPro" id="IPR050900">
    <property type="entry name" value="Transposase_IS3/IS150/IS904"/>
</dbReference>
<accession>A0A1I5F432</accession>